<dbReference type="RefSeq" id="WP_012897156.1">
    <property type="nucleotide sequence ID" value="NZ_CP009054.1"/>
</dbReference>
<protein>
    <submittedName>
        <fullName evidence="1">Uncharacterized protein</fullName>
    </submittedName>
</protein>
<dbReference type="KEGG" id="llx:NCDO2118_0353"/>
<dbReference type="EMBL" id="CP009054">
    <property type="protein sequence ID" value="AII11852.1"/>
    <property type="molecule type" value="Genomic_DNA"/>
</dbReference>
<evidence type="ECO:0000313" key="1">
    <source>
        <dbReference type="EMBL" id="AII11852.1"/>
    </source>
</evidence>
<proteinExistence type="predicted"/>
<evidence type="ECO:0000313" key="2">
    <source>
        <dbReference type="Proteomes" id="UP000028594"/>
    </source>
</evidence>
<dbReference type="Proteomes" id="UP000028594">
    <property type="component" value="Chromosome"/>
</dbReference>
<sequence>MTTAYLLLGNDKSLETPAGLPIGKMFAYKEMEKLWLKKAQVIVGNDIQLQKIYLSELLTKKNEIIDYIFCYPELKLHLKELKESFPQTKILMINQPK</sequence>
<reference evidence="1 2" key="1">
    <citation type="submission" date="2014-07" db="EMBL/GenBank/DDBJ databases">
        <title>Genome sequence of Lactococcus lactis subsp. lactis NCDO 2118, a GABA-producing strain.</title>
        <authorList>
            <person name="Oliveira L.C."/>
            <person name="Saraiva T.D.L."/>
            <person name="Soares S.C."/>
            <person name="Ramos R.T.J."/>
            <person name="Sa P.H.C.G."/>
            <person name="Carneiro A.R."/>
            <person name="Miranda F."/>
            <person name="Freire M."/>
            <person name="Renan W."/>
            <person name="Oliveira A.F.Jr."/>
            <person name="Santos A.R."/>
            <person name="Pinto A.C."/>
            <person name="Souza B.M."/>
            <person name="Castro C.P."/>
            <person name="Diniz C.A.A."/>
            <person name="Rocha C.S."/>
            <person name="Mariano D.C.B."/>
            <person name="Aguiar E.L."/>
            <person name="Folador E.L."/>
            <person name="Barbosa E.G.V."/>
            <person name="Aburjaile F.F."/>
            <person name="Goncalves L.A."/>
            <person name="Guimaraes L.C."/>
            <person name="Azevedo M.S.P."/>
            <person name="Agresti P.C.M."/>
            <person name="Faria R.F."/>
            <person name="Tiwari S."/>
            <person name="Almeida S.S."/>
            <person name="Hassan S.S."/>
            <person name="Pereira V.B."/>
            <person name="Abreu V.A.C."/>
            <person name="Pereira U.P."/>
            <person name="Dorella F.A."/>
            <person name="Carvalho A.F."/>
            <person name="Pereira F.L."/>
            <person name="Leal C.A.G."/>
            <person name="Figueiredo H.C.P."/>
            <person name="Silva A."/>
            <person name="Miyoshi A."/>
            <person name="Azevedo V."/>
        </authorList>
    </citation>
    <scope>NUCLEOTIDE SEQUENCE [LARGE SCALE GENOMIC DNA]</scope>
    <source>
        <strain evidence="1 2">NCDO 2118</strain>
    </source>
</reference>
<gene>
    <name evidence="1" type="ORF">NCDO2118_0353</name>
</gene>
<accession>A0ABC8A3L9</accession>
<organism evidence="1 2">
    <name type="scientific">Lactococcus lactis subsp. lactis NCDO 2118</name>
    <dbReference type="NCBI Taxonomy" id="1117941"/>
    <lineage>
        <taxon>Bacteria</taxon>
        <taxon>Bacillati</taxon>
        <taxon>Bacillota</taxon>
        <taxon>Bacilli</taxon>
        <taxon>Lactobacillales</taxon>
        <taxon>Streptococcaceae</taxon>
        <taxon>Lactococcus</taxon>
    </lineage>
</organism>
<dbReference type="AlphaFoldDB" id="A0ABC8A3L9"/>
<name>A0ABC8A3L9_LACLL</name>